<protein>
    <submittedName>
        <fullName evidence="2">Uncharacterized protein</fullName>
    </submittedName>
</protein>
<evidence type="ECO:0000313" key="3">
    <source>
        <dbReference type="Proteomes" id="UP001524570"/>
    </source>
</evidence>
<name>A0ABT1TN30_9GAMM</name>
<feature type="transmembrane region" description="Helical" evidence="1">
    <location>
        <begin position="49"/>
        <end position="74"/>
    </location>
</feature>
<comment type="caution">
    <text evidence="2">The sequence shown here is derived from an EMBL/GenBank/DDBJ whole genome shotgun (WGS) entry which is preliminary data.</text>
</comment>
<dbReference type="EMBL" id="JANIBL010000003">
    <property type="protein sequence ID" value="MCQ8116137.1"/>
    <property type="molecule type" value="Genomic_DNA"/>
</dbReference>
<dbReference type="Proteomes" id="UP001524570">
    <property type="component" value="Unassembled WGS sequence"/>
</dbReference>
<proteinExistence type="predicted"/>
<dbReference type="RefSeq" id="WP_256605414.1">
    <property type="nucleotide sequence ID" value="NZ_JANIBL010000003.1"/>
</dbReference>
<organism evidence="2 3">
    <name type="scientific">Methylomonas rosea</name>
    <dbReference type="NCBI Taxonomy" id="2952227"/>
    <lineage>
        <taxon>Bacteria</taxon>
        <taxon>Pseudomonadati</taxon>
        <taxon>Pseudomonadota</taxon>
        <taxon>Gammaproteobacteria</taxon>
        <taxon>Methylococcales</taxon>
        <taxon>Methylococcaceae</taxon>
        <taxon>Methylomonas</taxon>
    </lineage>
</organism>
<keyword evidence="3" id="KW-1185">Reference proteome</keyword>
<gene>
    <name evidence="2" type="ORF">NP589_01790</name>
</gene>
<evidence type="ECO:0000313" key="2">
    <source>
        <dbReference type="EMBL" id="MCQ8116137.1"/>
    </source>
</evidence>
<evidence type="ECO:0000256" key="1">
    <source>
        <dbReference type="SAM" id="Phobius"/>
    </source>
</evidence>
<sequence length="211" mass="25119">MKKALAYLLSHAAGLFLLLLHTVLPAFGKLWQFCRTRDLINLWIPLRIIQWLVYLPVHVFLVVLVRPWLAWVAVKWFSTKDKLGLQPWLFWFMTIDNPLSGDHGWQTEHIPPGSDPLDDANRIDWMRRNGFNWLNHWMLGCKNDAVWALFNLAIQNEHWLWVRPDGYWMIRAYIPVGKKYLNLFWGWSLFGEIDGRCKFTVTIRFKDTKPE</sequence>
<keyword evidence="1" id="KW-1133">Transmembrane helix</keyword>
<dbReference type="Pfam" id="PF24027">
    <property type="entry name" value="DUF7338"/>
    <property type="match status" value="1"/>
</dbReference>
<reference evidence="2 3" key="1">
    <citation type="submission" date="2022-07" db="EMBL/GenBank/DDBJ databases">
        <title>Methylomonas rivi sp. nov., Methylomonas rosea sp. nov., Methylomonas aureus sp. nov. and Methylomonas subterranea sp. nov., four novel methanotrophs isolated from a freshwater creek and the deep terrestrial subsurface.</title>
        <authorList>
            <person name="Abin C."/>
            <person name="Sankaranarayanan K."/>
            <person name="Garner C."/>
            <person name="Sindelar R."/>
            <person name="Kotary K."/>
            <person name="Garner R."/>
            <person name="Barclay S."/>
            <person name="Lawson P."/>
            <person name="Krumholz L."/>
        </authorList>
    </citation>
    <scope>NUCLEOTIDE SEQUENCE [LARGE SCALE GENOMIC DNA]</scope>
    <source>
        <strain evidence="2 3">WSC-7</strain>
    </source>
</reference>
<accession>A0ABT1TN30</accession>
<keyword evidence="1" id="KW-0812">Transmembrane</keyword>
<keyword evidence="1" id="KW-0472">Membrane</keyword>
<dbReference type="InterPro" id="IPR055762">
    <property type="entry name" value="DUF7338"/>
</dbReference>